<name>A0A4Y2LY73_ARAVE</name>
<evidence type="ECO:0000256" key="1">
    <source>
        <dbReference type="SAM" id="MobiDB-lite"/>
    </source>
</evidence>
<comment type="caution">
    <text evidence="2">The sequence shown here is derived from an EMBL/GenBank/DDBJ whole genome shotgun (WGS) entry which is preliminary data.</text>
</comment>
<dbReference type="AlphaFoldDB" id="A0A4Y2LY73"/>
<dbReference type="Proteomes" id="UP000499080">
    <property type="component" value="Unassembled WGS sequence"/>
</dbReference>
<sequence length="107" mass="12927">MESKTVTQLRRYCCENKIRGYLKLKKAELIELIQNQNIFQFHNDVFSKPKKERELKIKCCGQYYKKSYMKRHFQSEKHQNYQRTNVDSSLPTKPKKATQIKCDDCEE</sequence>
<evidence type="ECO:0000313" key="2">
    <source>
        <dbReference type="EMBL" id="GBN18446.1"/>
    </source>
</evidence>
<reference evidence="2 3" key="1">
    <citation type="journal article" date="2019" name="Sci. Rep.">
        <title>Orb-weaving spider Araneus ventricosus genome elucidates the spidroin gene catalogue.</title>
        <authorList>
            <person name="Kono N."/>
            <person name="Nakamura H."/>
            <person name="Ohtoshi R."/>
            <person name="Moran D.A.P."/>
            <person name="Shinohara A."/>
            <person name="Yoshida Y."/>
            <person name="Fujiwara M."/>
            <person name="Mori M."/>
            <person name="Tomita M."/>
            <person name="Arakawa K."/>
        </authorList>
    </citation>
    <scope>NUCLEOTIDE SEQUENCE [LARGE SCALE GENOMIC DNA]</scope>
</reference>
<proteinExistence type="predicted"/>
<dbReference type="EMBL" id="BGPR01006379">
    <property type="protein sequence ID" value="GBN18446.1"/>
    <property type="molecule type" value="Genomic_DNA"/>
</dbReference>
<keyword evidence="3" id="KW-1185">Reference proteome</keyword>
<feature type="compositionally biased region" description="Polar residues" evidence="1">
    <location>
        <begin position="81"/>
        <end position="91"/>
    </location>
</feature>
<gene>
    <name evidence="2" type="ORF">AVEN_78474_1</name>
</gene>
<accession>A0A4Y2LY73</accession>
<evidence type="ECO:0000313" key="3">
    <source>
        <dbReference type="Proteomes" id="UP000499080"/>
    </source>
</evidence>
<protein>
    <submittedName>
        <fullName evidence="2">Uncharacterized protein</fullName>
    </submittedName>
</protein>
<organism evidence="2 3">
    <name type="scientific">Araneus ventricosus</name>
    <name type="common">Orbweaver spider</name>
    <name type="synonym">Epeira ventricosa</name>
    <dbReference type="NCBI Taxonomy" id="182803"/>
    <lineage>
        <taxon>Eukaryota</taxon>
        <taxon>Metazoa</taxon>
        <taxon>Ecdysozoa</taxon>
        <taxon>Arthropoda</taxon>
        <taxon>Chelicerata</taxon>
        <taxon>Arachnida</taxon>
        <taxon>Araneae</taxon>
        <taxon>Araneomorphae</taxon>
        <taxon>Entelegynae</taxon>
        <taxon>Araneoidea</taxon>
        <taxon>Araneidae</taxon>
        <taxon>Araneus</taxon>
    </lineage>
</organism>
<feature type="region of interest" description="Disordered" evidence="1">
    <location>
        <begin position="75"/>
        <end position="107"/>
    </location>
</feature>